<dbReference type="GO" id="GO:0000175">
    <property type="term" value="F:3'-5'-RNA exonuclease activity"/>
    <property type="evidence" value="ECO:0007669"/>
    <property type="project" value="TreeGrafter"/>
</dbReference>
<dbReference type="Proteomes" id="UP001186944">
    <property type="component" value="Unassembled WGS sequence"/>
</dbReference>
<evidence type="ECO:0000313" key="5">
    <source>
        <dbReference type="EMBL" id="KAK3099203.1"/>
    </source>
</evidence>
<feature type="domain" description="Endonuclease/exonuclease/phosphatase" evidence="4">
    <location>
        <begin position="46"/>
        <end position="315"/>
    </location>
</feature>
<dbReference type="PANTHER" id="PTHR12121:SF45">
    <property type="entry name" value="NOCTURNIN"/>
    <property type="match status" value="1"/>
</dbReference>
<keyword evidence="2" id="KW-0378">Hydrolase</keyword>
<keyword evidence="6" id="KW-1185">Reference proteome</keyword>
<dbReference type="GO" id="GO:0006139">
    <property type="term" value="P:nucleobase-containing compound metabolic process"/>
    <property type="evidence" value="ECO:0007669"/>
    <property type="project" value="UniProtKB-ARBA"/>
</dbReference>
<protein>
    <recommendedName>
        <fullName evidence="3">Nocturnin</fullName>
    </recommendedName>
</protein>
<evidence type="ECO:0000259" key="4">
    <source>
        <dbReference type="Pfam" id="PF03372"/>
    </source>
</evidence>
<proteinExistence type="inferred from homology"/>
<dbReference type="Pfam" id="PF03372">
    <property type="entry name" value="Exo_endo_phos"/>
    <property type="match status" value="1"/>
</dbReference>
<dbReference type="AlphaFoldDB" id="A0AA88Y690"/>
<name>A0AA88Y690_PINIB</name>
<dbReference type="InterPro" id="IPR036691">
    <property type="entry name" value="Endo/exonu/phosph_ase_sf"/>
</dbReference>
<dbReference type="InterPro" id="IPR050410">
    <property type="entry name" value="CCR4/nocturin_mRNA_transcr"/>
</dbReference>
<evidence type="ECO:0000256" key="1">
    <source>
        <dbReference type="ARBA" id="ARBA00010774"/>
    </source>
</evidence>
<comment type="caution">
    <text evidence="5">The sequence shown here is derived from an EMBL/GenBank/DDBJ whole genome shotgun (WGS) entry which is preliminary data.</text>
</comment>
<accession>A0AA88Y690</accession>
<dbReference type="PANTHER" id="PTHR12121">
    <property type="entry name" value="CARBON CATABOLITE REPRESSOR PROTEIN 4"/>
    <property type="match status" value="1"/>
</dbReference>
<comment type="similarity">
    <text evidence="1">Belongs to the CCR4/nocturin family.</text>
</comment>
<evidence type="ECO:0000313" key="6">
    <source>
        <dbReference type="Proteomes" id="UP001186944"/>
    </source>
</evidence>
<dbReference type="InterPro" id="IPR005135">
    <property type="entry name" value="Endo/exonuclease/phosphatase"/>
</dbReference>
<sequence length="326" mass="36827">MAHEDAAIGLAKQIQGKGLPPLLVREFRDCKLKNDVIAQGVTIRVMQWNMLAQGLSKGDFVLCPEEALNLENRRLRIIEEITRIGPGILCMEECDQFEYLKDNLAKFGYDGHFLPKTKSPCLQMDPNWGPDGVAIFYLKDKFEIVDDTKHIKLRNADKEVTDQVAMAAKFKIKTKPDVEFLVAVTHFKAKPGFEELRLAQAISLLNDLSEIVGNMPVVICGDFNDTHDQLFYQEMTSSSLNLASAYTFATEKGSEPEYTTWKVRGGSKGNSDVCRTIDYIWIRKDKFKVNLLLSIPKDREIGKGRLPCMAYPSDHFAIACDIQLIQ</sequence>
<evidence type="ECO:0000256" key="3">
    <source>
        <dbReference type="ARBA" id="ARBA00023807"/>
    </source>
</evidence>
<gene>
    <name evidence="5" type="ORF">FSP39_000964</name>
</gene>
<reference evidence="5" key="1">
    <citation type="submission" date="2019-08" db="EMBL/GenBank/DDBJ databases">
        <title>The improved chromosome-level genome for the pearl oyster Pinctada fucata martensii using PacBio sequencing and Hi-C.</title>
        <authorList>
            <person name="Zheng Z."/>
        </authorList>
    </citation>
    <scope>NUCLEOTIDE SEQUENCE</scope>
    <source>
        <strain evidence="5">ZZ-2019</strain>
        <tissue evidence="5">Adductor muscle</tissue>
    </source>
</reference>
<dbReference type="EMBL" id="VSWD01000006">
    <property type="protein sequence ID" value="KAK3099203.1"/>
    <property type="molecule type" value="Genomic_DNA"/>
</dbReference>
<organism evidence="5 6">
    <name type="scientific">Pinctada imbricata</name>
    <name type="common">Atlantic pearl-oyster</name>
    <name type="synonym">Pinctada martensii</name>
    <dbReference type="NCBI Taxonomy" id="66713"/>
    <lineage>
        <taxon>Eukaryota</taxon>
        <taxon>Metazoa</taxon>
        <taxon>Spiralia</taxon>
        <taxon>Lophotrochozoa</taxon>
        <taxon>Mollusca</taxon>
        <taxon>Bivalvia</taxon>
        <taxon>Autobranchia</taxon>
        <taxon>Pteriomorphia</taxon>
        <taxon>Pterioida</taxon>
        <taxon>Pterioidea</taxon>
        <taxon>Pteriidae</taxon>
        <taxon>Pinctada</taxon>
    </lineage>
</organism>
<evidence type="ECO:0000256" key="2">
    <source>
        <dbReference type="ARBA" id="ARBA00022801"/>
    </source>
</evidence>
<dbReference type="SUPFAM" id="SSF56219">
    <property type="entry name" value="DNase I-like"/>
    <property type="match status" value="1"/>
</dbReference>
<dbReference type="Gene3D" id="3.60.10.10">
    <property type="entry name" value="Endonuclease/exonuclease/phosphatase"/>
    <property type="match status" value="1"/>
</dbReference>